<evidence type="ECO:0000256" key="1">
    <source>
        <dbReference type="SAM" id="MobiDB-lite"/>
    </source>
</evidence>
<feature type="compositionally biased region" description="Polar residues" evidence="1">
    <location>
        <begin position="68"/>
        <end position="81"/>
    </location>
</feature>
<evidence type="ECO:0000313" key="3">
    <source>
        <dbReference type="Proteomes" id="UP001159428"/>
    </source>
</evidence>
<comment type="caution">
    <text evidence="2">The sequence shown here is derived from an EMBL/GenBank/DDBJ whole genome shotgun (WGS) entry which is preliminary data.</text>
</comment>
<feature type="compositionally biased region" description="Basic and acidic residues" evidence="1">
    <location>
        <begin position="316"/>
        <end position="327"/>
    </location>
</feature>
<dbReference type="AlphaFoldDB" id="A0AAU9WA66"/>
<proteinExistence type="predicted"/>
<feature type="compositionally biased region" description="Polar residues" evidence="1">
    <location>
        <begin position="92"/>
        <end position="106"/>
    </location>
</feature>
<sequence>MGCGSSKATSAVSPQSAPKLKRIKEEDENAIQSTSKRSSSSRSSVKESNGHAQRITENGGNGGESSSKQTGKSVSPPSSANGHVPRGDSPKGSANNNIDSESTSSEEANEKVDTDGPSNNKPPPSEGNSRVENLSATDATDNVTQVTNDKEEPQKEGSPASDGCASQSKATLNEEEATETQSTALGDKDVVPVPNEISTESTTADTHAAETSAVQQKVAGEVNIPGKNEEDPSQDETQGVSGTSPDGDEEAAETDLTQQRVASDASLPVEIKNAPPVNQTKRSSTASSRHSTLPLDSEVNALIQELDSVLPATTENTKHSDKSEVTKEVLLSPGGEDSSGDNFKHDSTSAPVEATEQTDPSKEDSALENKQSAAPLAESTDEASLKGNRTVFGRICTLSASVLVGSIDDPQGEQNVTLTGSVYRVPRIDGDATTPKPGEKIGIIKGDVTSTPTDNESSVHLATLRGDLLAVSGEAALQGHVATASIDVLSCATGEKVATIMADVAPNDDADSPSGVISGEVLGASENGSYEEKIGTLAGKVVALTFDDDIVSMSSADEELLKLRRESCFI</sequence>
<feature type="compositionally biased region" description="Polar residues" evidence="1">
    <location>
        <begin position="126"/>
        <end position="147"/>
    </location>
</feature>
<reference evidence="2 3" key="1">
    <citation type="submission" date="2022-05" db="EMBL/GenBank/DDBJ databases">
        <authorList>
            <consortium name="Genoscope - CEA"/>
            <person name="William W."/>
        </authorList>
    </citation>
    <scope>NUCLEOTIDE SEQUENCE [LARGE SCALE GENOMIC DNA]</scope>
</reference>
<dbReference type="Proteomes" id="UP001159428">
    <property type="component" value="Unassembled WGS sequence"/>
</dbReference>
<feature type="compositionally biased region" description="Polar residues" evidence="1">
    <location>
        <begin position="196"/>
        <end position="205"/>
    </location>
</feature>
<feature type="compositionally biased region" description="Polar residues" evidence="1">
    <location>
        <begin position="276"/>
        <end position="291"/>
    </location>
</feature>
<accession>A0AAU9WA66</accession>
<feature type="compositionally biased region" description="Polar residues" evidence="1">
    <location>
        <begin position="235"/>
        <end position="244"/>
    </location>
</feature>
<keyword evidence="3" id="KW-1185">Reference proteome</keyword>
<organism evidence="2 3">
    <name type="scientific">Pocillopora meandrina</name>
    <dbReference type="NCBI Taxonomy" id="46732"/>
    <lineage>
        <taxon>Eukaryota</taxon>
        <taxon>Metazoa</taxon>
        <taxon>Cnidaria</taxon>
        <taxon>Anthozoa</taxon>
        <taxon>Hexacorallia</taxon>
        <taxon>Scleractinia</taxon>
        <taxon>Astrocoeniina</taxon>
        <taxon>Pocilloporidae</taxon>
        <taxon>Pocillopora</taxon>
    </lineage>
</organism>
<feature type="compositionally biased region" description="Low complexity" evidence="1">
    <location>
        <begin position="33"/>
        <end position="43"/>
    </location>
</feature>
<name>A0AAU9WA66_9CNID</name>
<feature type="compositionally biased region" description="Polar residues" evidence="1">
    <location>
        <begin position="1"/>
        <end position="16"/>
    </location>
</feature>
<protein>
    <submittedName>
        <fullName evidence="2">Uncharacterized protein</fullName>
    </submittedName>
</protein>
<evidence type="ECO:0000313" key="2">
    <source>
        <dbReference type="EMBL" id="CAH3109942.1"/>
    </source>
</evidence>
<feature type="region of interest" description="Disordered" evidence="1">
    <location>
        <begin position="1"/>
        <end position="383"/>
    </location>
</feature>
<gene>
    <name evidence="2" type="ORF">PMEA_00004120</name>
</gene>
<dbReference type="EMBL" id="CALNXJ010000012">
    <property type="protein sequence ID" value="CAH3109942.1"/>
    <property type="molecule type" value="Genomic_DNA"/>
</dbReference>